<dbReference type="KEGG" id="tbl:TBLA_0I01230"/>
<dbReference type="InParanoid" id="I2H8T1"/>
<dbReference type="PANTHER" id="PTHR28124">
    <property type="entry name" value="DNA REPLICATION REGULATOR SLD2"/>
    <property type="match status" value="1"/>
</dbReference>
<dbReference type="GO" id="GO:0031261">
    <property type="term" value="C:DNA replication preinitiation complex"/>
    <property type="evidence" value="ECO:0007669"/>
    <property type="project" value="EnsemblFungi"/>
</dbReference>
<dbReference type="GO" id="GO:1902977">
    <property type="term" value="P:mitotic DNA replication preinitiation complex assembly"/>
    <property type="evidence" value="ECO:0007669"/>
    <property type="project" value="TreeGrafter"/>
</dbReference>
<keyword evidence="6 7" id="KW-0131">Cell cycle</keyword>
<feature type="region of interest" description="Disordered" evidence="8">
    <location>
        <begin position="330"/>
        <end position="370"/>
    </location>
</feature>
<dbReference type="OMA" id="TWEHDFI"/>
<sequence>MTIQSVKLSIKNWEHGFIETNKRPPKKEDLKKYPEIKRLYKKYALLKREQSNIDSTIKQLNTHKSPEKRQVVSISKTPITKEVRSAFELGPTPQIYGKSVSIFEMNISPMQNSLANPSIDKDIPSLPPIKRKLTFEMTPNSSPQKEDIIDTKPTIQHQRPKSMPFSPLKLEENNIQLLIRKTPLKPSDLSNRLLNSKISNISESPSPLIKRPIARSIYELDRETKSIANEFNELKKNSLDEDFITSNKVRDIFTEEKNDVNIHNTDNDEINEEDENTTVQQKNKTQKTKGRRLIRRLEFPENSEAAAKVPKDLHRELYKIKKKRVKEFLGKEHKQASNGMETETESEDSTEEDIEEDIVEQKITTKKKRPKKYNLVSNNFRRLKLRKKANFRNRGRR</sequence>
<evidence type="ECO:0000256" key="7">
    <source>
        <dbReference type="RuleBase" id="RU367067"/>
    </source>
</evidence>
<dbReference type="EMBL" id="HE806324">
    <property type="protein sequence ID" value="CCH62783.1"/>
    <property type="molecule type" value="Genomic_DNA"/>
</dbReference>
<comment type="similarity">
    <text evidence="2 7">Belongs to the SLD2 family.</text>
</comment>
<dbReference type="FunCoup" id="I2H8T1">
    <property type="interactions" value="64"/>
</dbReference>
<evidence type="ECO:0000256" key="8">
    <source>
        <dbReference type="SAM" id="MobiDB-lite"/>
    </source>
</evidence>
<dbReference type="CDD" id="cd22289">
    <property type="entry name" value="RecQL4_SLD2_NTD"/>
    <property type="match status" value="1"/>
</dbReference>
<dbReference type="GO" id="GO:0006270">
    <property type="term" value="P:DNA replication initiation"/>
    <property type="evidence" value="ECO:0007669"/>
    <property type="project" value="UniProtKB-UniRule"/>
</dbReference>
<dbReference type="GO" id="GO:0003688">
    <property type="term" value="F:DNA replication origin binding"/>
    <property type="evidence" value="ECO:0007669"/>
    <property type="project" value="EnsemblFungi"/>
</dbReference>
<evidence type="ECO:0000256" key="4">
    <source>
        <dbReference type="ARBA" id="ARBA00022705"/>
    </source>
</evidence>
<dbReference type="GO" id="GO:0003697">
    <property type="term" value="F:single-stranded DNA binding"/>
    <property type="evidence" value="ECO:0007669"/>
    <property type="project" value="EnsemblFungi"/>
</dbReference>
<gene>
    <name evidence="9" type="primary">TBLA0I01230</name>
    <name evidence="9" type="ORF">TBLA_0I01230</name>
</gene>
<reference evidence="9 10" key="1">
    <citation type="journal article" date="2011" name="Proc. Natl. Acad. Sci. U.S.A.">
        <title>Evolutionary erosion of yeast sex chromosomes by mating-type switching accidents.</title>
        <authorList>
            <person name="Gordon J.L."/>
            <person name="Armisen D."/>
            <person name="Proux-Wera E."/>
            <person name="Oheigeartaigh S.S."/>
            <person name="Byrne K.P."/>
            <person name="Wolfe K.H."/>
        </authorList>
    </citation>
    <scope>NUCLEOTIDE SEQUENCE [LARGE SCALE GENOMIC DNA]</scope>
    <source>
        <strain evidence="10">ATCC 34711 / CBS 6284 / DSM 70876 / NBRC 10599 / NRRL Y-10934 / UCD 77-7</strain>
    </source>
</reference>
<keyword evidence="10" id="KW-1185">Reference proteome</keyword>
<dbReference type="Proteomes" id="UP000002866">
    <property type="component" value="Chromosome 9"/>
</dbReference>
<keyword evidence="5 7" id="KW-0539">Nucleus</keyword>
<dbReference type="OrthoDB" id="8775810at2759"/>
<organism evidence="9 10">
    <name type="scientific">Henningerozyma blattae (strain ATCC 34711 / CBS 6284 / DSM 70876 / NBRC 10599 / NRRL Y-10934 / UCD 77-7)</name>
    <name type="common">Yeast</name>
    <name type="synonym">Tetrapisispora blattae</name>
    <dbReference type="NCBI Taxonomy" id="1071380"/>
    <lineage>
        <taxon>Eukaryota</taxon>
        <taxon>Fungi</taxon>
        <taxon>Dikarya</taxon>
        <taxon>Ascomycota</taxon>
        <taxon>Saccharomycotina</taxon>
        <taxon>Saccharomycetes</taxon>
        <taxon>Saccharomycetales</taxon>
        <taxon>Saccharomycetaceae</taxon>
        <taxon>Henningerozyma</taxon>
    </lineage>
</organism>
<dbReference type="RefSeq" id="XP_004182302.1">
    <property type="nucleotide sequence ID" value="XM_004182254.1"/>
</dbReference>
<evidence type="ECO:0000256" key="3">
    <source>
        <dbReference type="ARBA" id="ARBA00018363"/>
    </source>
</evidence>
<dbReference type="GeneID" id="14497961"/>
<evidence type="ECO:0000256" key="2">
    <source>
        <dbReference type="ARBA" id="ARBA00007276"/>
    </source>
</evidence>
<dbReference type="HOGENOM" id="CLU_057728_0_0_1"/>
<evidence type="ECO:0000256" key="5">
    <source>
        <dbReference type="ARBA" id="ARBA00023242"/>
    </source>
</evidence>
<feature type="compositionally biased region" description="Acidic residues" evidence="8">
    <location>
        <begin position="267"/>
        <end position="276"/>
    </location>
</feature>
<name>I2H8T1_HENB6</name>
<evidence type="ECO:0000256" key="1">
    <source>
        <dbReference type="ARBA" id="ARBA00004123"/>
    </source>
</evidence>
<evidence type="ECO:0000256" key="6">
    <source>
        <dbReference type="ARBA" id="ARBA00023306"/>
    </source>
</evidence>
<keyword evidence="4 7" id="KW-0235">DNA replication</keyword>
<dbReference type="Gene3D" id="1.10.10.1460">
    <property type="match status" value="1"/>
</dbReference>
<feature type="compositionally biased region" description="Acidic residues" evidence="8">
    <location>
        <begin position="342"/>
        <end position="358"/>
    </location>
</feature>
<dbReference type="eggNOG" id="ENOG502SCF7">
    <property type="taxonomic scope" value="Eukaryota"/>
</dbReference>
<comment type="subcellular location">
    <subcellularLocation>
        <location evidence="1 7">Nucleus</location>
    </subcellularLocation>
</comment>
<comment type="function">
    <text evidence="7">Has a role in the initiation of DNA replication. Required at S-phase checkpoint.</text>
</comment>
<feature type="region of interest" description="Disordered" evidence="8">
    <location>
        <begin position="263"/>
        <end position="290"/>
    </location>
</feature>
<evidence type="ECO:0000313" key="9">
    <source>
        <dbReference type="EMBL" id="CCH62783.1"/>
    </source>
</evidence>
<dbReference type="InterPro" id="IPR021110">
    <property type="entry name" value="DNA_rep_checkpnt_protein"/>
</dbReference>
<dbReference type="GO" id="GO:0033314">
    <property type="term" value="P:mitotic DNA replication checkpoint signaling"/>
    <property type="evidence" value="ECO:0007669"/>
    <property type="project" value="EnsemblFungi"/>
</dbReference>
<dbReference type="Pfam" id="PF11719">
    <property type="entry name" value="Drc1-Sld2"/>
    <property type="match status" value="1"/>
</dbReference>
<dbReference type="PANTHER" id="PTHR28124:SF1">
    <property type="entry name" value="DNA REPLICATION REGULATOR SLD2"/>
    <property type="match status" value="1"/>
</dbReference>
<dbReference type="AlphaFoldDB" id="I2H8T1"/>
<dbReference type="InterPro" id="IPR040203">
    <property type="entry name" value="Sld2"/>
</dbReference>
<evidence type="ECO:0000313" key="10">
    <source>
        <dbReference type="Proteomes" id="UP000002866"/>
    </source>
</evidence>
<proteinExistence type="inferred from homology"/>
<accession>I2H8T1</accession>
<protein>
    <recommendedName>
        <fullName evidence="3 7">DNA replication regulator SLD2</fullName>
    </recommendedName>
</protein>
<dbReference type="GO" id="GO:0031333">
    <property type="term" value="P:negative regulation of protein-containing complex assembly"/>
    <property type="evidence" value="ECO:0007669"/>
    <property type="project" value="EnsemblFungi"/>
</dbReference>
<dbReference type="GO" id="GO:0000727">
    <property type="term" value="P:double-strand break repair via break-induced replication"/>
    <property type="evidence" value="ECO:0007669"/>
    <property type="project" value="EnsemblFungi"/>
</dbReference>